<evidence type="ECO:0000313" key="2">
    <source>
        <dbReference type="EMBL" id="VYT53142.1"/>
    </source>
</evidence>
<dbReference type="RefSeq" id="WP_156730577.1">
    <property type="nucleotide sequence ID" value="NZ_CACRSZ010000096.1"/>
</dbReference>
<name>A0A6N2XG95_9BACE</name>
<sequence length="136" mass="15604">MTKDIPEIDDLTKGINDPDISLTNEPQDQSGAQESSAQEISLKAENLVPFMDNIDKCWNSFLSHLESSDTRDGRNDRLVCKLDRDLADSLDDCDIHNRCRSDLVNAIVRAFFDVYLPQLARFRREKKSLLANFREE</sequence>
<protein>
    <submittedName>
        <fullName evidence="2">Uncharacterized protein</fullName>
    </submittedName>
</protein>
<organism evidence="2">
    <name type="scientific">Bacteroides faecis</name>
    <dbReference type="NCBI Taxonomy" id="674529"/>
    <lineage>
        <taxon>Bacteria</taxon>
        <taxon>Pseudomonadati</taxon>
        <taxon>Bacteroidota</taxon>
        <taxon>Bacteroidia</taxon>
        <taxon>Bacteroidales</taxon>
        <taxon>Bacteroidaceae</taxon>
        <taxon>Bacteroides</taxon>
    </lineage>
</organism>
<dbReference type="AlphaFoldDB" id="A0A6N2XG95"/>
<reference evidence="2" key="1">
    <citation type="submission" date="2019-11" db="EMBL/GenBank/DDBJ databases">
        <authorList>
            <person name="Feng L."/>
        </authorList>
    </citation>
    <scope>NUCLEOTIDE SEQUENCE</scope>
    <source>
        <strain evidence="2">BfaecisLFYP10</strain>
    </source>
</reference>
<feature type="compositionally biased region" description="Basic and acidic residues" evidence="1">
    <location>
        <begin position="1"/>
        <end position="12"/>
    </location>
</feature>
<evidence type="ECO:0000256" key="1">
    <source>
        <dbReference type="SAM" id="MobiDB-lite"/>
    </source>
</evidence>
<gene>
    <name evidence="2" type="ORF">BFLFYP10_04436</name>
</gene>
<accession>A0A6N2XG95</accession>
<dbReference type="EMBL" id="CACRSZ010000096">
    <property type="protein sequence ID" value="VYT53142.1"/>
    <property type="molecule type" value="Genomic_DNA"/>
</dbReference>
<feature type="compositionally biased region" description="Polar residues" evidence="1">
    <location>
        <begin position="21"/>
        <end position="38"/>
    </location>
</feature>
<feature type="region of interest" description="Disordered" evidence="1">
    <location>
        <begin position="1"/>
        <end position="38"/>
    </location>
</feature>
<proteinExistence type="predicted"/>